<evidence type="ECO:0000313" key="2">
    <source>
        <dbReference type="EMBL" id="RAY13322.1"/>
    </source>
</evidence>
<sequence length="88" mass="10191">MTEMAHTDTRNDRREAVAALPERGARSRAAQEQTMSLLSVELSRERIRELERRSERRHLVARARAVRRARRGALIRAIRLSGDVRPPH</sequence>
<dbReference type="AlphaFoldDB" id="A0A365H2V7"/>
<accession>A0A365H2V7</accession>
<comment type="caution">
    <text evidence="2">The sequence shown here is derived from an EMBL/GenBank/DDBJ whole genome shotgun (WGS) entry which is preliminary data.</text>
</comment>
<feature type="compositionally biased region" description="Basic and acidic residues" evidence="1">
    <location>
        <begin position="1"/>
        <end position="16"/>
    </location>
</feature>
<name>A0A365H2V7_9ACTN</name>
<evidence type="ECO:0000256" key="1">
    <source>
        <dbReference type="SAM" id="MobiDB-lite"/>
    </source>
</evidence>
<dbReference type="EMBL" id="QLYX01000009">
    <property type="protein sequence ID" value="RAY13322.1"/>
    <property type="molecule type" value="Genomic_DNA"/>
</dbReference>
<keyword evidence="3" id="KW-1185">Reference proteome</keyword>
<protein>
    <submittedName>
        <fullName evidence="2">Uncharacterized protein</fullName>
    </submittedName>
</protein>
<reference evidence="2 3" key="1">
    <citation type="submission" date="2018-06" db="EMBL/GenBank/DDBJ databases">
        <title>Actinomadura craniellae sp. nov. isolated from marine sponge Craniella sp.</title>
        <authorList>
            <person name="Li L."/>
            <person name="Xu Q.H."/>
            <person name="Lin H.W."/>
            <person name="Lu Y.H."/>
        </authorList>
    </citation>
    <scope>NUCLEOTIDE SEQUENCE [LARGE SCALE GENOMIC DNA]</scope>
    <source>
        <strain evidence="2 3">LHW63021</strain>
    </source>
</reference>
<gene>
    <name evidence="2" type="ORF">DPM19_19765</name>
</gene>
<evidence type="ECO:0000313" key="3">
    <source>
        <dbReference type="Proteomes" id="UP000251891"/>
    </source>
</evidence>
<feature type="region of interest" description="Disordered" evidence="1">
    <location>
        <begin position="1"/>
        <end position="32"/>
    </location>
</feature>
<dbReference type="Proteomes" id="UP000251891">
    <property type="component" value="Unassembled WGS sequence"/>
</dbReference>
<proteinExistence type="predicted"/>
<organism evidence="2 3">
    <name type="scientific">Actinomadura craniellae</name>
    <dbReference type="NCBI Taxonomy" id="2231787"/>
    <lineage>
        <taxon>Bacteria</taxon>
        <taxon>Bacillati</taxon>
        <taxon>Actinomycetota</taxon>
        <taxon>Actinomycetes</taxon>
        <taxon>Streptosporangiales</taxon>
        <taxon>Thermomonosporaceae</taxon>
        <taxon>Actinomadura</taxon>
    </lineage>
</organism>